<dbReference type="InterPro" id="IPR033121">
    <property type="entry name" value="PEPTIDASE_A1"/>
</dbReference>
<dbReference type="EMBL" id="OC001530">
    <property type="protein sequence ID" value="CAD7260127.1"/>
    <property type="molecule type" value="Genomic_DNA"/>
</dbReference>
<feature type="domain" description="Peptidase A1" evidence="2">
    <location>
        <begin position="1"/>
        <end position="242"/>
    </location>
</feature>
<reference evidence="3" key="1">
    <citation type="submission" date="2020-11" db="EMBL/GenBank/DDBJ databases">
        <authorList>
            <person name="Tran Van P."/>
        </authorList>
    </citation>
    <scope>NUCLEOTIDE SEQUENCE</scope>
</reference>
<dbReference type="GO" id="GO:0006508">
    <property type="term" value="P:proteolysis"/>
    <property type="evidence" value="ECO:0007669"/>
    <property type="project" value="InterPro"/>
</dbReference>
<dbReference type="InterPro" id="IPR021109">
    <property type="entry name" value="Peptidase_aspartic_dom_sf"/>
</dbReference>
<evidence type="ECO:0000259" key="2">
    <source>
        <dbReference type="PROSITE" id="PS51767"/>
    </source>
</evidence>
<name>A0A7R9AT41_TIMSH</name>
<comment type="similarity">
    <text evidence="1">Belongs to the peptidase A1 family.</text>
</comment>
<dbReference type="SUPFAM" id="SSF50630">
    <property type="entry name" value="Acid proteases"/>
    <property type="match status" value="1"/>
</dbReference>
<dbReference type="PANTHER" id="PTHR47966">
    <property type="entry name" value="BETA-SITE APP-CLEAVING ENZYME, ISOFORM A-RELATED"/>
    <property type="match status" value="1"/>
</dbReference>
<dbReference type="Pfam" id="PF00026">
    <property type="entry name" value="Asp"/>
    <property type="match status" value="1"/>
</dbReference>
<dbReference type="InterPro" id="IPR001461">
    <property type="entry name" value="Aspartic_peptidase_A1"/>
</dbReference>
<dbReference type="GO" id="GO:0005764">
    <property type="term" value="C:lysosome"/>
    <property type="evidence" value="ECO:0007669"/>
    <property type="project" value="TreeGrafter"/>
</dbReference>
<evidence type="ECO:0000313" key="3">
    <source>
        <dbReference type="EMBL" id="CAD7260127.1"/>
    </source>
</evidence>
<organism evidence="3">
    <name type="scientific">Timema shepardi</name>
    <name type="common">Walking stick</name>
    <dbReference type="NCBI Taxonomy" id="629360"/>
    <lineage>
        <taxon>Eukaryota</taxon>
        <taxon>Metazoa</taxon>
        <taxon>Ecdysozoa</taxon>
        <taxon>Arthropoda</taxon>
        <taxon>Hexapoda</taxon>
        <taxon>Insecta</taxon>
        <taxon>Pterygota</taxon>
        <taxon>Neoptera</taxon>
        <taxon>Polyneoptera</taxon>
        <taxon>Phasmatodea</taxon>
        <taxon>Timematodea</taxon>
        <taxon>Timematoidea</taxon>
        <taxon>Timematidae</taxon>
        <taxon>Timema</taxon>
    </lineage>
</organism>
<dbReference type="PANTHER" id="PTHR47966:SF51">
    <property type="entry name" value="BETA-SITE APP-CLEAVING ENZYME, ISOFORM A-RELATED"/>
    <property type="match status" value="1"/>
</dbReference>
<sequence length="248" mass="27217">MENLFWCKQSVGGLDVVNQTFAEAMSEPGLAFVAAKFDGILGMAYSSIAVDGVLPVFYNMYKQGLVANPVFSFYLNRDPSAAQGGEIILGGSDPQKYTGDFTYLPVDRKMYWQFRMNNLIPNLPSIDFILGGNNYTLTGKDYVLRSANALVVLSSTAEDEEIEVRISVGKQNLNPPRTTIRTSVPCTLPPNEVSQFGKTICLSGFMGIDIPAPQGPLWILGDIFIGRFYTEFDMGNNRVGFAEAKSSD</sequence>
<dbReference type="AlphaFoldDB" id="A0A7R9AT41"/>
<dbReference type="PROSITE" id="PS51767">
    <property type="entry name" value="PEPTIDASE_A1"/>
    <property type="match status" value="1"/>
</dbReference>
<dbReference type="Gene3D" id="2.40.70.10">
    <property type="entry name" value="Acid Proteases"/>
    <property type="match status" value="2"/>
</dbReference>
<accession>A0A7R9AT41</accession>
<gene>
    <name evidence="3" type="ORF">TSIB3V08_LOCUS4313</name>
</gene>
<proteinExistence type="inferred from homology"/>
<protein>
    <recommendedName>
        <fullName evidence="2">Peptidase A1 domain-containing protein</fullName>
    </recommendedName>
</protein>
<evidence type="ECO:0000256" key="1">
    <source>
        <dbReference type="ARBA" id="ARBA00007447"/>
    </source>
</evidence>
<dbReference type="PRINTS" id="PR00792">
    <property type="entry name" value="PEPSIN"/>
</dbReference>
<dbReference type="GO" id="GO:0004190">
    <property type="term" value="F:aspartic-type endopeptidase activity"/>
    <property type="evidence" value="ECO:0007669"/>
    <property type="project" value="InterPro"/>
</dbReference>